<dbReference type="PANTHER" id="PTHR35526:SF3">
    <property type="entry name" value="ANTI-SIGMA-F FACTOR RSBW"/>
    <property type="match status" value="1"/>
</dbReference>
<reference evidence="3 4" key="1">
    <citation type="submission" date="2024-06" db="EMBL/GenBank/DDBJ databases">
        <title>The Natural Products Discovery Center: Release of the First 8490 Sequenced Strains for Exploring Actinobacteria Biosynthetic Diversity.</title>
        <authorList>
            <person name="Kalkreuter E."/>
            <person name="Kautsar S.A."/>
            <person name="Yang D."/>
            <person name="Bader C.D."/>
            <person name="Teijaro C.N."/>
            <person name="Fluegel L."/>
            <person name="Davis C.M."/>
            <person name="Simpson J.R."/>
            <person name="Lauterbach L."/>
            <person name="Steele A.D."/>
            <person name="Gui C."/>
            <person name="Meng S."/>
            <person name="Li G."/>
            <person name="Viehrig K."/>
            <person name="Ye F."/>
            <person name="Su P."/>
            <person name="Kiefer A.F."/>
            <person name="Nichols A."/>
            <person name="Cepeda A.J."/>
            <person name="Yan W."/>
            <person name="Fan B."/>
            <person name="Jiang Y."/>
            <person name="Adhikari A."/>
            <person name="Zheng C.-J."/>
            <person name="Schuster L."/>
            <person name="Cowan T.M."/>
            <person name="Smanski M.J."/>
            <person name="Chevrette M.G."/>
            <person name="De Carvalho L.P.S."/>
            <person name="Shen B."/>
        </authorList>
    </citation>
    <scope>NUCLEOTIDE SEQUENCE [LARGE SCALE GENOMIC DNA]</scope>
    <source>
        <strain evidence="3 4">NPDC000837</strain>
    </source>
</reference>
<dbReference type="Gene3D" id="3.30.565.10">
    <property type="entry name" value="Histidine kinase-like ATPase, C-terminal domain"/>
    <property type="match status" value="1"/>
</dbReference>
<feature type="domain" description="Histidine kinase/HSP90-like ATPase" evidence="2">
    <location>
        <begin position="24"/>
        <end position="126"/>
    </location>
</feature>
<comment type="caution">
    <text evidence="3">The sequence shown here is derived from an EMBL/GenBank/DDBJ whole genome shotgun (WGS) entry which is preliminary data.</text>
</comment>
<dbReference type="PANTHER" id="PTHR35526">
    <property type="entry name" value="ANTI-SIGMA-F FACTOR RSBW-RELATED"/>
    <property type="match status" value="1"/>
</dbReference>
<dbReference type="SUPFAM" id="SSF55874">
    <property type="entry name" value="ATPase domain of HSP90 chaperone/DNA topoisomerase II/histidine kinase"/>
    <property type="match status" value="1"/>
</dbReference>
<dbReference type="InterPro" id="IPR003594">
    <property type="entry name" value="HATPase_dom"/>
</dbReference>
<evidence type="ECO:0000313" key="3">
    <source>
        <dbReference type="EMBL" id="MER6612648.1"/>
    </source>
</evidence>
<evidence type="ECO:0000313" key="4">
    <source>
        <dbReference type="Proteomes" id="UP001445472"/>
    </source>
</evidence>
<dbReference type="InterPro" id="IPR050267">
    <property type="entry name" value="Anti-sigma-factor_SerPK"/>
</dbReference>
<dbReference type="RefSeq" id="WP_351975036.1">
    <property type="nucleotide sequence ID" value="NZ_JBEPBX010000003.1"/>
</dbReference>
<dbReference type="InterPro" id="IPR036890">
    <property type="entry name" value="HATPase_C_sf"/>
</dbReference>
<dbReference type="EMBL" id="JBEPBX010000003">
    <property type="protein sequence ID" value="MER6612648.1"/>
    <property type="molecule type" value="Genomic_DNA"/>
</dbReference>
<dbReference type="CDD" id="cd16936">
    <property type="entry name" value="HATPase_RsbW-like"/>
    <property type="match status" value="1"/>
</dbReference>
<keyword evidence="1" id="KW-0808">Transferase</keyword>
<evidence type="ECO:0000259" key="2">
    <source>
        <dbReference type="Pfam" id="PF13581"/>
    </source>
</evidence>
<keyword evidence="3" id="KW-0067">ATP-binding</keyword>
<keyword evidence="1" id="KW-0723">Serine/threonine-protein kinase</keyword>
<dbReference type="Pfam" id="PF13581">
    <property type="entry name" value="HATPase_c_2"/>
    <property type="match status" value="1"/>
</dbReference>
<evidence type="ECO:0000256" key="1">
    <source>
        <dbReference type="ARBA" id="ARBA00022527"/>
    </source>
</evidence>
<dbReference type="Proteomes" id="UP001445472">
    <property type="component" value="Unassembled WGS sequence"/>
</dbReference>
<keyword evidence="3" id="KW-0547">Nucleotide-binding</keyword>
<keyword evidence="1" id="KW-0418">Kinase</keyword>
<gene>
    <name evidence="3" type="ORF">ABT276_04495</name>
</gene>
<dbReference type="GO" id="GO:0005524">
    <property type="term" value="F:ATP binding"/>
    <property type="evidence" value="ECO:0007669"/>
    <property type="project" value="UniProtKB-KW"/>
</dbReference>
<name>A0ABV1UPA2_9ACTN</name>
<sequence length="142" mass="15367">MTVAQLRAELPEDVTYVFPLPHVPRAASFVRRRVRAILADWHLPADVAEDVLLLASELLTNAITHALPPATLRLSQVLVDGLRAVHIEVTDAGPAAPADRPACELDPDEHGRGIEIVVALSARYGMQELAGGTSRWADVVVR</sequence>
<accession>A0ABV1UPA2</accession>
<organism evidence="3 4">
    <name type="scientific">Streptomyces xantholiticus</name>
    <dbReference type="NCBI Taxonomy" id="68285"/>
    <lineage>
        <taxon>Bacteria</taxon>
        <taxon>Bacillati</taxon>
        <taxon>Actinomycetota</taxon>
        <taxon>Actinomycetes</taxon>
        <taxon>Kitasatosporales</taxon>
        <taxon>Streptomycetaceae</taxon>
        <taxon>Streptomyces</taxon>
    </lineage>
</organism>
<keyword evidence="4" id="KW-1185">Reference proteome</keyword>
<proteinExistence type="predicted"/>
<protein>
    <submittedName>
        <fullName evidence="3">ATP-binding protein</fullName>
    </submittedName>
</protein>